<name>A0A8R7TNR5_TRIUA</name>
<reference evidence="1" key="2">
    <citation type="submission" date="2018-03" db="EMBL/GenBank/DDBJ databases">
        <title>The Triticum urartu genome reveals the dynamic nature of wheat genome evolution.</title>
        <authorList>
            <person name="Ling H."/>
            <person name="Ma B."/>
            <person name="Shi X."/>
            <person name="Liu H."/>
            <person name="Dong L."/>
            <person name="Sun H."/>
            <person name="Cao Y."/>
            <person name="Gao Q."/>
            <person name="Zheng S."/>
            <person name="Li Y."/>
            <person name="Yu Y."/>
            <person name="Du H."/>
            <person name="Qi M."/>
            <person name="Li Y."/>
            <person name="Yu H."/>
            <person name="Cui Y."/>
            <person name="Wang N."/>
            <person name="Chen C."/>
            <person name="Wu H."/>
            <person name="Zhao Y."/>
            <person name="Zhang J."/>
            <person name="Li Y."/>
            <person name="Zhou W."/>
            <person name="Zhang B."/>
            <person name="Hu W."/>
            <person name="Eijk M."/>
            <person name="Tang J."/>
            <person name="Witsenboer H."/>
            <person name="Zhao S."/>
            <person name="Li Z."/>
            <person name="Zhang A."/>
            <person name="Wang D."/>
            <person name="Liang C."/>
        </authorList>
    </citation>
    <scope>NUCLEOTIDE SEQUENCE [LARGE SCALE GENOMIC DNA]</scope>
    <source>
        <strain evidence="1">cv. G1812</strain>
    </source>
</reference>
<sequence>MLKISSFFFRVKSTPYKFDCRRNKGDHHATEDSVAVGAEAYCRPHGSGGAAQARRPHHDAAIFLRVIASWS</sequence>
<keyword evidence="2" id="KW-1185">Reference proteome</keyword>
<dbReference type="AlphaFoldDB" id="A0A8R7TNR5"/>
<dbReference type="EnsemblPlants" id="TuG1812G0200006003.01.T04">
    <property type="protein sequence ID" value="TuG1812G0200006003.01.T04"/>
    <property type="gene ID" value="TuG1812G0200006003.01"/>
</dbReference>
<dbReference type="Gramene" id="TuG1812G0200006003.01.T04">
    <property type="protein sequence ID" value="TuG1812G0200006003.01.T04"/>
    <property type="gene ID" value="TuG1812G0200006003.01"/>
</dbReference>
<protein>
    <submittedName>
        <fullName evidence="1">Uncharacterized protein</fullName>
    </submittedName>
</protein>
<reference evidence="1" key="3">
    <citation type="submission" date="2022-06" db="UniProtKB">
        <authorList>
            <consortium name="EnsemblPlants"/>
        </authorList>
    </citation>
    <scope>IDENTIFICATION</scope>
</reference>
<evidence type="ECO:0000313" key="1">
    <source>
        <dbReference type="EnsemblPlants" id="TuG1812G0200006003.01.T04"/>
    </source>
</evidence>
<evidence type="ECO:0000313" key="2">
    <source>
        <dbReference type="Proteomes" id="UP000015106"/>
    </source>
</evidence>
<accession>A0A8R7TNR5</accession>
<proteinExistence type="predicted"/>
<dbReference type="Proteomes" id="UP000015106">
    <property type="component" value="Chromosome 2"/>
</dbReference>
<reference evidence="2" key="1">
    <citation type="journal article" date="2013" name="Nature">
        <title>Draft genome of the wheat A-genome progenitor Triticum urartu.</title>
        <authorList>
            <person name="Ling H.Q."/>
            <person name="Zhao S."/>
            <person name="Liu D."/>
            <person name="Wang J."/>
            <person name="Sun H."/>
            <person name="Zhang C."/>
            <person name="Fan H."/>
            <person name="Li D."/>
            <person name="Dong L."/>
            <person name="Tao Y."/>
            <person name="Gao C."/>
            <person name="Wu H."/>
            <person name="Li Y."/>
            <person name="Cui Y."/>
            <person name="Guo X."/>
            <person name="Zheng S."/>
            <person name="Wang B."/>
            <person name="Yu K."/>
            <person name="Liang Q."/>
            <person name="Yang W."/>
            <person name="Lou X."/>
            <person name="Chen J."/>
            <person name="Feng M."/>
            <person name="Jian J."/>
            <person name="Zhang X."/>
            <person name="Luo G."/>
            <person name="Jiang Y."/>
            <person name="Liu J."/>
            <person name="Wang Z."/>
            <person name="Sha Y."/>
            <person name="Zhang B."/>
            <person name="Wu H."/>
            <person name="Tang D."/>
            <person name="Shen Q."/>
            <person name="Xue P."/>
            <person name="Zou S."/>
            <person name="Wang X."/>
            <person name="Liu X."/>
            <person name="Wang F."/>
            <person name="Yang Y."/>
            <person name="An X."/>
            <person name="Dong Z."/>
            <person name="Zhang K."/>
            <person name="Zhang X."/>
            <person name="Luo M.C."/>
            <person name="Dvorak J."/>
            <person name="Tong Y."/>
            <person name="Wang J."/>
            <person name="Yang H."/>
            <person name="Li Z."/>
            <person name="Wang D."/>
            <person name="Zhang A."/>
            <person name="Wang J."/>
        </authorList>
    </citation>
    <scope>NUCLEOTIDE SEQUENCE</scope>
    <source>
        <strain evidence="2">cv. G1812</strain>
    </source>
</reference>
<organism evidence="1 2">
    <name type="scientific">Triticum urartu</name>
    <name type="common">Red wild einkorn</name>
    <name type="synonym">Crithodium urartu</name>
    <dbReference type="NCBI Taxonomy" id="4572"/>
    <lineage>
        <taxon>Eukaryota</taxon>
        <taxon>Viridiplantae</taxon>
        <taxon>Streptophyta</taxon>
        <taxon>Embryophyta</taxon>
        <taxon>Tracheophyta</taxon>
        <taxon>Spermatophyta</taxon>
        <taxon>Magnoliopsida</taxon>
        <taxon>Liliopsida</taxon>
        <taxon>Poales</taxon>
        <taxon>Poaceae</taxon>
        <taxon>BOP clade</taxon>
        <taxon>Pooideae</taxon>
        <taxon>Triticodae</taxon>
        <taxon>Triticeae</taxon>
        <taxon>Triticinae</taxon>
        <taxon>Triticum</taxon>
    </lineage>
</organism>